<dbReference type="Proteomes" id="UP000548304">
    <property type="component" value="Unassembled WGS sequence"/>
</dbReference>
<dbReference type="RefSeq" id="WP_179535668.1">
    <property type="nucleotide sequence ID" value="NZ_JACBYW010000004.1"/>
</dbReference>
<gene>
    <name evidence="2" type="ORF">FHR84_002587</name>
</gene>
<reference evidence="2 3" key="1">
    <citation type="submission" date="2020-07" db="EMBL/GenBank/DDBJ databases">
        <title>Genomic Encyclopedia of Type Strains, Phase III (KMG-III): the genomes of soil and plant-associated and newly described type strains.</title>
        <authorList>
            <person name="Whitman W."/>
        </authorList>
    </citation>
    <scope>NUCLEOTIDE SEQUENCE [LARGE SCALE GENOMIC DNA]</scope>
    <source>
        <strain evidence="2 3">CECT 8576</strain>
    </source>
</reference>
<dbReference type="EMBL" id="JACBYW010000004">
    <property type="protein sequence ID" value="NYH79253.1"/>
    <property type="molecule type" value="Genomic_DNA"/>
</dbReference>
<evidence type="ECO:0000313" key="3">
    <source>
        <dbReference type="Proteomes" id="UP000548304"/>
    </source>
</evidence>
<name>A0A852ZB10_9ACTN</name>
<proteinExistence type="predicted"/>
<protein>
    <recommendedName>
        <fullName evidence="1">DUF397 domain-containing protein</fullName>
    </recommendedName>
</protein>
<evidence type="ECO:0000313" key="2">
    <source>
        <dbReference type="EMBL" id="NYH79253.1"/>
    </source>
</evidence>
<evidence type="ECO:0000259" key="1">
    <source>
        <dbReference type="Pfam" id="PF04149"/>
    </source>
</evidence>
<feature type="domain" description="DUF397" evidence="1">
    <location>
        <begin position="6"/>
        <end position="57"/>
    </location>
</feature>
<dbReference type="Pfam" id="PF04149">
    <property type="entry name" value="DUF397"/>
    <property type="match status" value="1"/>
</dbReference>
<comment type="caution">
    <text evidence="2">The sequence shown here is derived from an EMBL/GenBank/DDBJ whole genome shotgun (WGS) entry which is preliminary data.</text>
</comment>
<accession>A0A852ZB10</accession>
<keyword evidence="3" id="KW-1185">Reference proteome</keyword>
<sequence>MTEPSAWRKSTYTQQETACVEIGRLGNGAAVRDTKDRTGGYFTTGRAQWRAFIQAVKTDRFA</sequence>
<organism evidence="2 3">
    <name type="scientific">Actinopolyspora biskrensis</name>
    <dbReference type="NCBI Taxonomy" id="1470178"/>
    <lineage>
        <taxon>Bacteria</taxon>
        <taxon>Bacillati</taxon>
        <taxon>Actinomycetota</taxon>
        <taxon>Actinomycetes</taxon>
        <taxon>Actinopolysporales</taxon>
        <taxon>Actinopolysporaceae</taxon>
        <taxon>Actinopolyspora</taxon>
    </lineage>
</organism>
<dbReference type="InterPro" id="IPR007278">
    <property type="entry name" value="DUF397"/>
</dbReference>
<dbReference type="AlphaFoldDB" id="A0A852ZB10"/>